<evidence type="ECO:0008006" key="5">
    <source>
        <dbReference type="Google" id="ProtNLM"/>
    </source>
</evidence>
<evidence type="ECO:0000313" key="4">
    <source>
        <dbReference type="Proteomes" id="UP000785200"/>
    </source>
</evidence>
<feature type="transmembrane region" description="Helical" evidence="2">
    <location>
        <begin position="71"/>
        <end position="89"/>
    </location>
</feature>
<proteinExistence type="predicted"/>
<keyword evidence="4" id="KW-1185">Reference proteome</keyword>
<dbReference type="Proteomes" id="UP000785200">
    <property type="component" value="Unassembled WGS sequence"/>
</dbReference>
<accession>A0A9P6VJB1</accession>
<feature type="transmembrane region" description="Helical" evidence="2">
    <location>
        <begin position="266"/>
        <end position="285"/>
    </location>
</feature>
<organism evidence="3 4">
    <name type="scientific">Hyphodiscus hymeniophilus</name>
    <dbReference type="NCBI Taxonomy" id="353542"/>
    <lineage>
        <taxon>Eukaryota</taxon>
        <taxon>Fungi</taxon>
        <taxon>Dikarya</taxon>
        <taxon>Ascomycota</taxon>
        <taxon>Pezizomycotina</taxon>
        <taxon>Leotiomycetes</taxon>
        <taxon>Helotiales</taxon>
        <taxon>Hyphodiscaceae</taxon>
        <taxon>Hyphodiscus</taxon>
    </lineage>
</organism>
<reference evidence="3" key="1">
    <citation type="submission" date="2019-07" db="EMBL/GenBank/DDBJ databases">
        <title>Hyphodiscus hymeniophilus genome sequencing and assembly.</title>
        <authorList>
            <person name="Kramer G."/>
            <person name="Nodwell J."/>
        </authorList>
    </citation>
    <scope>NUCLEOTIDE SEQUENCE</scope>
    <source>
        <strain evidence="3">ATCC 34498</strain>
    </source>
</reference>
<dbReference type="InterPro" id="IPR010640">
    <property type="entry name" value="Low_temperature_requirement_A"/>
</dbReference>
<comment type="caution">
    <text evidence="3">The sequence shown here is derived from an EMBL/GenBank/DDBJ whole genome shotgun (WGS) entry which is preliminary data.</text>
</comment>
<dbReference type="AlphaFoldDB" id="A0A9P6VJB1"/>
<feature type="region of interest" description="Disordered" evidence="1">
    <location>
        <begin position="1"/>
        <end position="30"/>
    </location>
</feature>
<feature type="compositionally biased region" description="Low complexity" evidence="1">
    <location>
        <begin position="8"/>
        <end position="20"/>
    </location>
</feature>
<keyword evidence="2" id="KW-0472">Membrane</keyword>
<evidence type="ECO:0000256" key="1">
    <source>
        <dbReference type="SAM" id="MobiDB-lite"/>
    </source>
</evidence>
<dbReference type="OrthoDB" id="191995at2759"/>
<feature type="transmembrane region" description="Helical" evidence="2">
    <location>
        <begin position="396"/>
        <end position="419"/>
    </location>
</feature>
<gene>
    <name evidence="3" type="ORF">D0Z07_4880</name>
</gene>
<keyword evidence="2" id="KW-1133">Transmembrane helix</keyword>
<protein>
    <recommendedName>
        <fullName evidence="5">Low temperature requirement A</fullName>
    </recommendedName>
</protein>
<keyword evidence="2" id="KW-0812">Transmembrane</keyword>
<evidence type="ECO:0000256" key="2">
    <source>
        <dbReference type="SAM" id="Phobius"/>
    </source>
</evidence>
<feature type="transmembrane region" description="Helical" evidence="2">
    <location>
        <begin position="305"/>
        <end position="329"/>
    </location>
</feature>
<dbReference type="PANTHER" id="PTHR36840:SF1">
    <property type="entry name" value="BLL5714 PROTEIN"/>
    <property type="match status" value="1"/>
</dbReference>
<evidence type="ECO:0000313" key="3">
    <source>
        <dbReference type="EMBL" id="KAG0649028.1"/>
    </source>
</evidence>
<feature type="transmembrane region" description="Helical" evidence="2">
    <location>
        <begin position="109"/>
        <end position="127"/>
    </location>
</feature>
<feature type="transmembrane region" description="Helical" evidence="2">
    <location>
        <begin position="139"/>
        <end position="157"/>
    </location>
</feature>
<feature type="transmembrane region" description="Helical" evidence="2">
    <location>
        <begin position="362"/>
        <end position="384"/>
    </location>
</feature>
<dbReference type="Pfam" id="PF06772">
    <property type="entry name" value="LtrA"/>
    <property type="match status" value="1"/>
</dbReference>
<sequence>MISPVTTRSRNSISSRRSSNTENDAEERSSDNIPKVRSRLDLFVDLIWVGIIANLSGNFETQAYEENGTGVGTALAVFILLFIPIWRVWDNLRLYTSSFFIDDIVQRNFTLWILVLAVLYGINAPYAYEPNGGKTSLTLLIILYIISKASFVGAYGLQTIFLPFLRKQFWFQVGTSLVIIGIWVGAIFVPYPHKIILLVFANAVEHPVQVFLASPTSDRLLAENMKKSPDIDHYVDRHEGFFIIILGEGVFRLIEGSPSGMGLNSQTGTVLTALLIYYILHWLYFNGDQSKEYVHALRRTWWKPVLWQMFHVTMFGALLGLDASIIFLVKNLRSDLTATIQEREVNPANPDVADLARLIHRALWGASGSLGLTIFSMTSIALLNRSLDVMIICLPLIPGMTGATWCAAAVALLYGVFLWEWFGGLERDWKVFEPKSE</sequence>
<feature type="transmembrane region" description="Helical" evidence="2">
    <location>
        <begin position="42"/>
        <end position="59"/>
    </location>
</feature>
<feature type="transmembrane region" description="Helical" evidence="2">
    <location>
        <begin position="169"/>
        <end position="189"/>
    </location>
</feature>
<dbReference type="EMBL" id="VNKQ01000009">
    <property type="protein sequence ID" value="KAG0649028.1"/>
    <property type="molecule type" value="Genomic_DNA"/>
</dbReference>
<dbReference type="PANTHER" id="PTHR36840">
    <property type="entry name" value="BLL5714 PROTEIN"/>
    <property type="match status" value="1"/>
</dbReference>
<name>A0A9P6VJB1_9HELO</name>